<feature type="domain" description="Manganese/iron superoxide dismutase C-terminal" evidence="2">
    <location>
        <begin position="142"/>
        <end position="197"/>
    </location>
</feature>
<evidence type="ECO:0000259" key="2">
    <source>
        <dbReference type="Pfam" id="PF02777"/>
    </source>
</evidence>
<dbReference type="EMBL" id="JAVRRD010000037">
    <property type="protein sequence ID" value="KAK5045390.1"/>
    <property type="molecule type" value="Genomic_DNA"/>
</dbReference>
<dbReference type="RefSeq" id="XP_064701019.1">
    <property type="nucleotide sequence ID" value="XM_064852794.1"/>
</dbReference>
<dbReference type="PANTHER" id="PTHR43595:SF2">
    <property type="entry name" value="SMALL RIBOSOMAL SUBUNIT PROTEIN MS42"/>
    <property type="match status" value="1"/>
</dbReference>
<name>A0AAV9MV84_9EURO</name>
<dbReference type="GeneID" id="89977413"/>
<dbReference type="GO" id="GO:0046872">
    <property type="term" value="F:metal ion binding"/>
    <property type="evidence" value="ECO:0007669"/>
    <property type="project" value="InterPro"/>
</dbReference>
<dbReference type="InterPro" id="IPR036324">
    <property type="entry name" value="Mn/Fe_SOD_N_sf"/>
</dbReference>
<comment type="function">
    <text evidence="1">Component of the mitochondrial ribosome (mitoribosome), a dedicated translation machinery responsible for the synthesis of mitochondrial genome-encoded proteins, including at least some of the essential transmembrane subunits of the mitochondrial respiratory chain. The mitoribosomes are attached to the mitochondrial inner membrane and translation products are cotranslationally integrated into the membrane.</text>
</comment>
<sequence>MNIRPPTRPQSFLRAIVRQSQFQCRREHTAPKDWKLLKSPSWQNQSKKEVFDKYGVPGFLEQKVFHETYQKYIEHLASRLNEFVAGTADEGASADDLHKRYAHVASKAALYNHAAMAIHTQFFFEGLAHAPASAIPRVPGINTKKAIETHFDSLDQLRSEFLETADSLFGNGFVWLMLLRDGGGLGILATYNAGSPWPGAAPRRDHRDMANIDARQLADELQDPRRSTAGSYSNGVSQGTAGSFGDFSANRVRFFEGHLDAEPLLCVNLWQHQWIPDFGLFGRKDYLTAWWDTIDWGVVENRLSLAGPVNDSRLRPSQYEPLMNRFQQDRPVV</sequence>
<gene>
    <name evidence="3" type="ORF">LTR84_009254</name>
</gene>
<protein>
    <recommendedName>
        <fullName evidence="2">Manganese/iron superoxide dismutase C-terminal domain-containing protein</fullName>
    </recommendedName>
</protein>
<dbReference type="PANTHER" id="PTHR43595">
    <property type="entry name" value="37S RIBOSOMAL PROTEIN S26, MITOCHONDRIAL"/>
    <property type="match status" value="1"/>
</dbReference>
<dbReference type="GO" id="GO:0004784">
    <property type="term" value="F:superoxide dismutase activity"/>
    <property type="evidence" value="ECO:0007669"/>
    <property type="project" value="InterPro"/>
</dbReference>
<dbReference type="SUPFAM" id="SSF46609">
    <property type="entry name" value="Fe,Mn superoxide dismutase (SOD), N-terminal domain"/>
    <property type="match status" value="1"/>
</dbReference>
<dbReference type="GO" id="GO:0005737">
    <property type="term" value="C:cytoplasm"/>
    <property type="evidence" value="ECO:0007669"/>
    <property type="project" value="TreeGrafter"/>
</dbReference>
<accession>A0AAV9MV84</accession>
<dbReference type="InterPro" id="IPR019832">
    <property type="entry name" value="Mn/Fe_SOD_C"/>
</dbReference>
<reference evidence="3 4" key="1">
    <citation type="submission" date="2023-08" db="EMBL/GenBank/DDBJ databases">
        <title>Black Yeasts Isolated from many extreme environments.</title>
        <authorList>
            <person name="Coleine C."/>
            <person name="Stajich J.E."/>
            <person name="Selbmann L."/>
        </authorList>
    </citation>
    <scope>NUCLEOTIDE SEQUENCE [LARGE SCALE GENOMIC DNA]</scope>
    <source>
        <strain evidence="3 4">CCFEE 5792</strain>
    </source>
</reference>
<keyword evidence="4" id="KW-1185">Reference proteome</keyword>
<proteinExistence type="predicted"/>
<evidence type="ECO:0000313" key="3">
    <source>
        <dbReference type="EMBL" id="KAK5045390.1"/>
    </source>
</evidence>
<dbReference type="Proteomes" id="UP001358417">
    <property type="component" value="Unassembled WGS sequence"/>
</dbReference>
<dbReference type="Gene3D" id="3.55.40.20">
    <property type="entry name" value="Iron/manganese superoxide dismutase, C-terminal domain"/>
    <property type="match status" value="1"/>
</dbReference>
<dbReference type="Pfam" id="PF02777">
    <property type="entry name" value="Sod_Fe_C"/>
    <property type="match status" value="2"/>
</dbReference>
<evidence type="ECO:0000313" key="4">
    <source>
        <dbReference type="Proteomes" id="UP001358417"/>
    </source>
</evidence>
<feature type="domain" description="Manganese/iron superoxide dismutase C-terminal" evidence="2">
    <location>
        <begin position="261"/>
        <end position="302"/>
    </location>
</feature>
<dbReference type="InterPro" id="IPR036314">
    <property type="entry name" value="SOD_C_sf"/>
</dbReference>
<dbReference type="SUPFAM" id="SSF54719">
    <property type="entry name" value="Fe,Mn superoxide dismutase (SOD), C-terminal domain"/>
    <property type="match status" value="1"/>
</dbReference>
<dbReference type="AlphaFoldDB" id="A0AAV9MV84"/>
<comment type="caution">
    <text evidence="3">The sequence shown here is derived from an EMBL/GenBank/DDBJ whole genome shotgun (WGS) entry which is preliminary data.</text>
</comment>
<evidence type="ECO:0000256" key="1">
    <source>
        <dbReference type="ARBA" id="ARBA00037226"/>
    </source>
</evidence>
<organism evidence="3 4">
    <name type="scientific">Exophiala bonariae</name>
    <dbReference type="NCBI Taxonomy" id="1690606"/>
    <lineage>
        <taxon>Eukaryota</taxon>
        <taxon>Fungi</taxon>
        <taxon>Dikarya</taxon>
        <taxon>Ascomycota</taxon>
        <taxon>Pezizomycotina</taxon>
        <taxon>Eurotiomycetes</taxon>
        <taxon>Chaetothyriomycetidae</taxon>
        <taxon>Chaetothyriales</taxon>
        <taxon>Herpotrichiellaceae</taxon>
        <taxon>Exophiala</taxon>
    </lineage>
</organism>